<name>A0AAV5W286_9BILA</name>
<keyword evidence="3" id="KW-0418">Kinase</keyword>
<evidence type="ECO:0000313" key="9">
    <source>
        <dbReference type="EMBL" id="GMT25942.1"/>
    </source>
</evidence>
<gene>
    <name evidence="9" type="ORF">PFISCL1PPCAC_17239</name>
</gene>
<evidence type="ECO:0000256" key="5">
    <source>
        <dbReference type="ARBA" id="ARBA00037982"/>
    </source>
</evidence>
<accession>A0AAV5W286</accession>
<keyword evidence="4 6" id="KW-0067">ATP-binding</keyword>
<evidence type="ECO:0000259" key="8">
    <source>
        <dbReference type="PROSITE" id="PS50011"/>
    </source>
</evidence>
<dbReference type="GO" id="GO:0005524">
    <property type="term" value="F:ATP binding"/>
    <property type="evidence" value="ECO:0007669"/>
    <property type="project" value="UniProtKB-UniRule"/>
</dbReference>
<dbReference type="SMART" id="SM00220">
    <property type="entry name" value="S_TKc"/>
    <property type="match status" value="1"/>
</dbReference>
<dbReference type="AlphaFoldDB" id="A0AAV5W286"/>
<protein>
    <recommendedName>
        <fullName evidence="8">Protein kinase domain-containing protein</fullName>
    </recommendedName>
</protein>
<dbReference type="GO" id="GO:0004694">
    <property type="term" value="F:eukaryotic translation initiation factor 2alpha kinase activity"/>
    <property type="evidence" value="ECO:0007669"/>
    <property type="project" value="TreeGrafter"/>
</dbReference>
<proteinExistence type="inferred from homology"/>
<keyword evidence="2 6" id="KW-0547">Nucleotide-binding</keyword>
<evidence type="ECO:0000256" key="3">
    <source>
        <dbReference type="ARBA" id="ARBA00022777"/>
    </source>
</evidence>
<dbReference type="PROSITE" id="PS50011">
    <property type="entry name" value="PROTEIN_KINASE_DOM"/>
    <property type="match status" value="1"/>
</dbReference>
<feature type="non-terminal residue" evidence="9">
    <location>
        <position position="1"/>
    </location>
</feature>
<keyword evidence="1" id="KW-0808">Transferase</keyword>
<dbReference type="InterPro" id="IPR000719">
    <property type="entry name" value="Prot_kinase_dom"/>
</dbReference>
<dbReference type="Pfam" id="PF00069">
    <property type="entry name" value="Pkinase"/>
    <property type="match status" value="1"/>
</dbReference>
<evidence type="ECO:0000256" key="6">
    <source>
        <dbReference type="PROSITE-ProRule" id="PRU10141"/>
    </source>
</evidence>
<reference evidence="9" key="1">
    <citation type="submission" date="2023-10" db="EMBL/GenBank/DDBJ databases">
        <title>Genome assembly of Pristionchus species.</title>
        <authorList>
            <person name="Yoshida K."/>
            <person name="Sommer R.J."/>
        </authorList>
    </citation>
    <scope>NUCLEOTIDE SEQUENCE</scope>
    <source>
        <strain evidence="9">RS5133</strain>
    </source>
</reference>
<comment type="caution">
    <text evidence="9">The sequence shown here is derived from an EMBL/GenBank/DDBJ whole genome shotgun (WGS) entry which is preliminary data.</text>
</comment>
<dbReference type="PROSITE" id="PS00108">
    <property type="entry name" value="PROTEIN_KINASE_ST"/>
    <property type="match status" value="1"/>
</dbReference>
<dbReference type="Gene3D" id="1.10.510.10">
    <property type="entry name" value="Transferase(Phosphotransferase) domain 1"/>
    <property type="match status" value="1"/>
</dbReference>
<comment type="similarity">
    <text evidence="5">Belongs to the protein kinase superfamily. Ser/Thr protein kinase family. GCN2 subfamily.</text>
</comment>
<feature type="non-terminal residue" evidence="9">
    <location>
        <position position="251"/>
    </location>
</feature>
<dbReference type="PANTHER" id="PTHR11042">
    <property type="entry name" value="EUKARYOTIC TRANSLATION INITIATION FACTOR 2-ALPHA KINASE EIF2-ALPHA KINASE -RELATED"/>
    <property type="match status" value="1"/>
</dbReference>
<dbReference type="PROSITE" id="PS00107">
    <property type="entry name" value="PROTEIN_KINASE_ATP"/>
    <property type="match status" value="1"/>
</dbReference>
<dbReference type="Gene3D" id="3.30.200.20">
    <property type="entry name" value="Phosphorylase Kinase, domain 1"/>
    <property type="match status" value="1"/>
</dbReference>
<dbReference type="GO" id="GO:0005634">
    <property type="term" value="C:nucleus"/>
    <property type="evidence" value="ECO:0007669"/>
    <property type="project" value="TreeGrafter"/>
</dbReference>
<dbReference type="SUPFAM" id="SSF56112">
    <property type="entry name" value="Protein kinase-like (PK-like)"/>
    <property type="match status" value="1"/>
</dbReference>
<feature type="domain" description="Protein kinase" evidence="8">
    <location>
        <begin position="7"/>
        <end position="251"/>
    </location>
</feature>
<evidence type="ECO:0000256" key="7">
    <source>
        <dbReference type="RuleBase" id="RU000304"/>
    </source>
</evidence>
<evidence type="ECO:0000256" key="2">
    <source>
        <dbReference type="ARBA" id="ARBA00022741"/>
    </source>
</evidence>
<dbReference type="InterPro" id="IPR017441">
    <property type="entry name" value="Protein_kinase_ATP_BS"/>
</dbReference>
<sequence>TRFADDFEAIKVIGRGAFGCVFEAKNVLEAKNYAIKRIELPSCSDEGKLLMEMRVMAHLDHPNIVRYYTSWIERPPPRYQVNHSTSSEMENLSRSHTLIPFSDNCAFIYIQMQLCTHSLEDWLRNTHEIPRDPARIKSIFKELVDAVAYMHDKGFIHRDLKPSNILFDEENRIRVCDMGITSEFNKLEGREVTESRTSIGTPLYAAPEQVRHFWRYTSKVDVFSLGLIYVELSVQMSVEMRRTVSADLFRH</sequence>
<keyword evidence="7" id="KW-0723">Serine/threonine-protein kinase</keyword>
<keyword evidence="10" id="KW-1185">Reference proteome</keyword>
<organism evidence="9 10">
    <name type="scientific">Pristionchus fissidentatus</name>
    <dbReference type="NCBI Taxonomy" id="1538716"/>
    <lineage>
        <taxon>Eukaryota</taxon>
        <taxon>Metazoa</taxon>
        <taxon>Ecdysozoa</taxon>
        <taxon>Nematoda</taxon>
        <taxon>Chromadorea</taxon>
        <taxon>Rhabditida</taxon>
        <taxon>Rhabditina</taxon>
        <taxon>Diplogasteromorpha</taxon>
        <taxon>Diplogasteroidea</taxon>
        <taxon>Neodiplogasteridae</taxon>
        <taxon>Pristionchus</taxon>
    </lineage>
</organism>
<dbReference type="InterPro" id="IPR050339">
    <property type="entry name" value="CC_SR_Kinase"/>
</dbReference>
<dbReference type="PANTHER" id="PTHR11042:SF91">
    <property type="entry name" value="EUKARYOTIC TRANSLATION INITIATION FACTOR 2-ALPHA KINASE"/>
    <property type="match status" value="1"/>
</dbReference>
<dbReference type="Proteomes" id="UP001432322">
    <property type="component" value="Unassembled WGS sequence"/>
</dbReference>
<dbReference type="InterPro" id="IPR011009">
    <property type="entry name" value="Kinase-like_dom_sf"/>
</dbReference>
<feature type="binding site" evidence="6">
    <location>
        <position position="36"/>
    </location>
    <ligand>
        <name>ATP</name>
        <dbReference type="ChEBI" id="CHEBI:30616"/>
    </ligand>
</feature>
<evidence type="ECO:0000256" key="4">
    <source>
        <dbReference type="ARBA" id="ARBA00022840"/>
    </source>
</evidence>
<dbReference type="EMBL" id="BTSY01000004">
    <property type="protein sequence ID" value="GMT25942.1"/>
    <property type="molecule type" value="Genomic_DNA"/>
</dbReference>
<evidence type="ECO:0000313" key="10">
    <source>
        <dbReference type="Proteomes" id="UP001432322"/>
    </source>
</evidence>
<evidence type="ECO:0000256" key="1">
    <source>
        <dbReference type="ARBA" id="ARBA00022679"/>
    </source>
</evidence>
<dbReference type="GO" id="GO:0005737">
    <property type="term" value="C:cytoplasm"/>
    <property type="evidence" value="ECO:0007669"/>
    <property type="project" value="TreeGrafter"/>
</dbReference>
<dbReference type="InterPro" id="IPR008271">
    <property type="entry name" value="Ser/Thr_kinase_AS"/>
</dbReference>